<keyword evidence="15" id="KW-1185">Reference proteome</keyword>
<dbReference type="InterPro" id="IPR039657">
    <property type="entry name" value="Dimethylallyltransferase"/>
</dbReference>
<gene>
    <name evidence="10" type="primary">miaA</name>
    <name evidence="14" type="ORF">BTA35_0212860</name>
</gene>
<name>A0A1T1H9B3_OCELI</name>
<dbReference type="EC" id="2.5.1.75" evidence="10"/>
<dbReference type="SUPFAM" id="SSF52540">
    <property type="entry name" value="P-loop containing nucleoside triphosphate hydrolases"/>
    <property type="match status" value="2"/>
</dbReference>
<evidence type="ECO:0000256" key="2">
    <source>
        <dbReference type="ARBA" id="ARBA00003213"/>
    </source>
</evidence>
<evidence type="ECO:0000256" key="10">
    <source>
        <dbReference type="HAMAP-Rule" id="MF_00185"/>
    </source>
</evidence>
<accession>A0A1T1H9B3</accession>
<dbReference type="EMBL" id="MTSD02000006">
    <property type="protein sequence ID" value="OOV86405.1"/>
    <property type="molecule type" value="Genomic_DNA"/>
</dbReference>
<dbReference type="NCBIfam" id="TIGR00174">
    <property type="entry name" value="miaA"/>
    <property type="match status" value="1"/>
</dbReference>
<keyword evidence="5 10" id="KW-0819">tRNA processing</keyword>
<proteinExistence type="inferred from homology"/>
<organism evidence="14 15">
    <name type="scientific">Oceanospirillum linum</name>
    <dbReference type="NCBI Taxonomy" id="966"/>
    <lineage>
        <taxon>Bacteria</taxon>
        <taxon>Pseudomonadati</taxon>
        <taxon>Pseudomonadota</taxon>
        <taxon>Gammaproteobacteria</taxon>
        <taxon>Oceanospirillales</taxon>
        <taxon>Oceanospirillaceae</taxon>
        <taxon>Oceanospirillum</taxon>
    </lineage>
</organism>
<evidence type="ECO:0000256" key="3">
    <source>
        <dbReference type="ARBA" id="ARBA00005842"/>
    </source>
</evidence>
<evidence type="ECO:0000256" key="5">
    <source>
        <dbReference type="ARBA" id="ARBA00022694"/>
    </source>
</evidence>
<dbReference type="InterPro" id="IPR027417">
    <property type="entry name" value="P-loop_NTPase"/>
</dbReference>
<dbReference type="FunFam" id="1.10.20.140:FF:000001">
    <property type="entry name" value="tRNA dimethylallyltransferase"/>
    <property type="match status" value="1"/>
</dbReference>
<comment type="subunit">
    <text evidence="10">Monomer.</text>
</comment>
<feature type="site" description="Interaction with substrate tRNA" evidence="10">
    <location>
        <position position="112"/>
    </location>
</feature>
<comment type="cofactor">
    <cofactor evidence="1 10">
        <name>Mg(2+)</name>
        <dbReference type="ChEBI" id="CHEBI:18420"/>
    </cofactor>
</comment>
<dbReference type="HAMAP" id="MF_00185">
    <property type="entry name" value="IPP_trans"/>
    <property type="match status" value="1"/>
</dbReference>
<dbReference type="Proteomes" id="UP000190064">
    <property type="component" value="Unassembled WGS sequence"/>
</dbReference>
<evidence type="ECO:0000256" key="11">
    <source>
        <dbReference type="RuleBase" id="RU003783"/>
    </source>
</evidence>
<evidence type="ECO:0000313" key="14">
    <source>
        <dbReference type="EMBL" id="OOV86405.1"/>
    </source>
</evidence>
<feature type="region of interest" description="Interaction with substrate tRNA" evidence="10">
    <location>
        <begin position="170"/>
        <end position="174"/>
    </location>
</feature>
<evidence type="ECO:0000256" key="12">
    <source>
        <dbReference type="RuleBase" id="RU003784"/>
    </source>
</evidence>
<dbReference type="Pfam" id="PF01715">
    <property type="entry name" value="IPPT"/>
    <property type="match status" value="1"/>
</dbReference>
<comment type="catalytic activity">
    <reaction evidence="9 10 11">
        <text>adenosine(37) in tRNA + dimethylallyl diphosphate = N(6)-dimethylallyladenosine(37) in tRNA + diphosphate</text>
        <dbReference type="Rhea" id="RHEA:26482"/>
        <dbReference type="Rhea" id="RHEA-COMP:10162"/>
        <dbReference type="Rhea" id="RHEA-COMP:10375"/>
        <dbReference type="ChEBI" id="CHEBI:33019"/>
        <dbReference type="ChEBI" id="CHEBI:57623"/>
        <dbReference type="ChEBI" id="CHEBI:74411"/>
        <dbReference type="ChEBI" id="CHEBI:74415"/>
        <dbReference type="EC" id="2.5.1.75"/>
    </reaction>
</comment>
<keyword evidence="8 10" id="KW-0460">Magnesium</keyword>
<comment type="similarity">
    <text evidence="3 10 13">Belongs to the IPP transferase family.</text>
</comment>
<dbReference type="AlphaFoldDB" id="A0A1T1H9B3"/>
<dbReference type="RefSeq" id="WP_078320220.1">
    <property type="nucleotide sequence ID" value="NZ_FXTS01000007.1"/>
</dbReference>
<evidence type="ECO:0000256" key="6">
    <source>
        <dbReference type="ARBA" id="ARBA00022741"/>
    </source>
</evidence>
<comment type="caution">
    <text evidence="10">Lacks conserved residue(s) required for the propagation of feature annotation.</text>
</comment>
<dbReference type="GO" id="GO:0052381">
    <property type="term" value="F:tRNA dimethylallyltransferase activity"/>
    <property type="evidence" value="ECO:0007669"/>
    <property type="project" value="UniProtKB-UniRule"/>
</dbReference>
<dbReference type="STRING" id="966.BTA35_0212860"/>
<sequence>MQHDSDTSSFRQKPLAVFLMGPTAAGKTDLAVHLSEEHNCDIISVDSALIYQGMDIGTAKPDAETLARAPHRLIDIRDPAESYSAAEFREDALREMSDIQASGKIPLLTGGTMMYYKRLYDGVADLPSADAEIRAQLDAWAEKDGLKALHDRLKEIDPVSAERIHPNDPQRLQRALEVYELSGKSLTQHWQEQKQNRDSFPFRVLSLAVNPADRKLLHQRIEQRFNLMLKQNFIAEVQAFRARDDLDLTLPSMRSVGYRQVWEYLDGLYDYDTMVHKGVVATRQLAKRQVTWLRSWPDLNWLPTEAPNLRDLALKKLESSLI</sequence>
<evidence type="ECO:0000256" key="7">
    <source>
        <dbReference type="ARBA" id="ARBA00022840"/>
    </source>
</evidence>
<dbReference type="Gene3D" id="3.40.50.300">
    <property type="entry name" value="P-loop containing nucleotide triphosphate hydrolases"/>
    <property type="match status" value="1"/>
</dbReference>
<feature type="binding site" evidence="10">
    <location>
        <begin position="23"/>
        <end position="28"/>
    </location>
    <ligand>
        <name>substrate</name>
    </ligand>
</feature>
<dbReference type="PANTHER" id="PTHR11088">
    <property type="entry name" value="TRNA DIMETHYLALLYLTRANSFERASE"/>
    <property type="match status" value="1"/>
</dbReference>
<comment type="caution">
    <text evidence="14">The sequence shown here is derived from an EMBL/GenBank/DDBJ whole genome shotgun (WGS) entry which is preliminary data.</text>
</comment>
<reference evidence="14" key="1">
    <citation type="submission" date="2017-02" db="EMBL/GenBank/DDBJ databases">
        <title>Draft Genome Sequence of the Salt Water Bacterium Oceanospirillum linum ATCC 11336.</title>
        <authorList>
            <person name="Trachtenberg A.M."/>
            <person name="Carney J.G."/>
            <person name="Linnane J.D."/>
            <person name="Rheaume B.A."/>
            <person name="Pitts N.L."/>
            <person name="Mykles D.L."/>
            <person name="Maclea K.S."/>
        </authorList>
    </citation>
    <scope>NUCLEOTIDE SEQUENCE [LARGE SCALE GENOMIC DNA]</scope>
    <source>
        <strain evidence="14">ATCC 11336</strain>
    </source>
</reference>
<feature type="site" description="Interaction with substrate tRNA" evidence="10">
    <location>
        <position position="134"/>
    </location>
</feature>
<feature type="region of interest" description="Interaction with substrate tRNA" evidence="10">
    <location>
        <begin position="46"/>
        <end position="49"/>
    </location>
</feature>
<evidence type="ECO:0000256" key="8">
    <source>
        <dbReference type="ARBA" id="ARBA00022842"/>
    </source>
</evidence>
<comment type="function">
    <text evidence="2 10 12">Catalyzes the transfer of a dimethylallyl group onto the adenine at position 37 in tRNAs that read codons beginning with uridine, leading to the formation of N6-(dimethylallyl)adenosine (i(6)A).</text>
</comment>
<dbReference type="InterPro" id="IPR018022">
    <property type="entry name" value="IPT"/>
</dbReference>
<protein>
    <recommendedName>
        <fullName evidence="10">tRNA dimethylallyltransferase</fullName>
        <ecNumber evidence="10">2.5.1.75</ecNumber>
    </recommendedName>
    <alternativeName>
        <fullName evidence="10">Dimethylallyl diphosphate:tRNA dimethylallyltransferase</fullName>
        <shortName evidence="10">DMAPP:tRNA dimethylallyltransferase</shortName>
        <shortName evidence="10">DMATase</shortName>
    </alternativeName>
    <alternativeName>
        <fullName evidence="10">Isopentenyl-diphosphate:tRNA isopentenyltransferase</fullName>
        <shortName evidence="10">IPP transferase</shortName>
        <shortName evidence="10">IPPT</shortName>
        <shortName evidence="10">IPTase</shortName>
    </alternativeName>
</protein>
<dbReference type="GO" id="GO:0005524">
    <property type="term" value="F:ATP binding"/>
    <property type="evidence" value="ECO:0007669"/>
    <property type="project" value="UniProtKB-UniRule"/>
</dbReference>
<dbReference type="GO" id="GO:0006400">
    <property type="term" value="P:tRNA modification"/>
    <property type="evidence" value="ECO:0007669"/>
    <property type="project" value="TreeGrafter"/>
</dbReference>
<dbReference type="Gene3D" id="1.10.20.140">
    <property type="match status" value="1"/>
</dbReference>
<dbReference type="PANTHER" id="PTHR11088:SF60">
    <property type="entry name" value="TRNA DIMETHYLALLYLTRANSFERASE"/>
    <property type="match status" value="1"/>
</dbReference>
<feature type="binding site" evidence="10">
    <location>
        <begin position="21"/>
        <end position="28"/>
    </location>
    <ligand>
        <name>ATP</name>
        <dbReference type="ChEBI" id="CHEBI:30616"/>
    </ligand>
</feature>
<evidence type="ECO:0000256" key="1">
    <source>
        <dbReference type="ARBA" id="ARBA00001946"/>
    </source>
</evidence>
<evidence type="ECO:0000256" key="4">
    <source>
        <dbReference type="ARBA" id="ARBA00022679"/>
    </source>
</evidence>
<keyword evidence="7 10" id="KW-0067">ATP-binding</keyword>
<keyword evidence="6 10" id="KW-0547">Nucleotide-binding</keyword>
<evidence type="ECO:0000256" key="13">
    <source>
        <dbReference type="RuleBase" id="RU003785"/>
    </source>
</evidence>
<keyword evidence="4 10" id="KW-0808">Transferase</keyword>
<evidence type="ECO:0000313" key="15">
    <source>
        <dbReference type="Proteomes" id="UP000190064"/>
    </source>
</evidence>
<evidence type="ECO:0000256" key="9">
    <source>
        <dbReference type="ARBA" id="ARBA00049563"/>
    </source>
</evidence>